<proteinExistence type="predicted"/>
<accession>I7J3I1</accession>
<protein>
    <submittedName>
        <fullName evidence="1">T1.8 protein</fullName>
    </submittedName>
</protein>
<sequence length="199" mass="22291">MSTRKMTLLAQNIPHPLHRYRLEDDLKLMVDSISFLSSRLFLGQATRELVMHSINVSRIRQSTWKWKGKGLVAQEVVKIGIEIGLVGMLEILAKLYETLAVTYFVCVDAQNQRGLWYNRKCQVDVASSLEVRFLHSGVVSLTGGDAQGVSQVAELGDLSKEVTDKVSSQASKQATQDRRFDFGFRLIVLLLLSLIQLPG</sequence>
<dbReference type="EMBL" id="HE805489">
    <property type="protein sequence ID" value="CCH50960.1"/>
    <property type="molecule type" value="Genomic_DNA"/>
</dbReference>
<organism evidence="1">
    <name type="scientific">Malus x robusta</name>
    <dbReference type="NCBI Taxonomy" id="1184610"/>
    <lineage>
        <taxon>Eukaryota</taxon>
        <taxon>Viridiplantae</taxon>
        <taxon>Streptophyta</taxon>
        <taxon>Embryophyta</taxon>
        <taxon>Tracheophyta</taxon>
        <taxon>Spermatophyta</taxon>
        <taxon>Magnoliopsida</taxon>
        <taxon>eudicotyledons</taxon>
        <taxon>Gunneridae</taxon>
        <taxon>Pentapetalae</taxon>
        <taxon>rosids</taxon>
        <taxon>fabids</taxon>
        <taxon>Rosales</taxon>
        <taxon>Rosaceae</taxon>
        <taxon>Amygdaloideae</taxon>
        <taxon>Maleae</taxon>
        <taxon>Malus</taxon>
    </lineage>
</organism>
<dbReference type="AlphaFoldDB" id="I7J3I1"/>
<gene>
    <name evidence="1" type="primary">T1.8</name>
</gene>
<reference evidence="1" key="1">
    <citation type="journal article" date="2012" name="Tree Genet. Genomes">
        <title>A Candidate Gene for Fire Blight Resistance in Malus . robusta 5 is Coding for a CC-NBS-LRR.</title>
        <authorList>
            <person name="Fahrentrapp J."/>
            <person name="Broggini G.A.L."/>
            <person name="Kellerhals M."/>
            <person name="Peil A."/>
            <person name="Richter K."/>
            <person name="Zini E."/>
            <person name="Gessler C."/>
        </authorList>
    </citation>
    <scope>NUCLEOTIDE SEQUENCE</scope>
</reference>
<name>I7J3I1_9ROSA</name>
<evidence type="ECO:0000313" key="1">
    <source>
        <dbReference type="EMBL" id="CCH50960.1"/>
    </source>
</evidence>